<comment type="similarity">
    <text evidence="2">Belongs to the UPF0702 family.</text>
</comment>
<evidence type="ECO:0000259" key="8">
    <source>
        <dbReference type="Pfam" id="PF04239"/>
    </source>
</evidence>
<dbReference type="Gene3D" id="3.30.240.20">
    <property type="entry name" value="bsu07140 like domains"/>
    <property type="match status" value="1"/>
</dbReference>
<feature type="transmembrane region" description="Helical" evidence="7">
    <location>
        <begin position="56"/>
        <end position="74"/>
    </location>
</feature>
<proteinExistence type="inferred from homology"/>
<protein>
    <submittedName>
        <fullName evidence="9">Uncharacterized membrane protein YcaP (DUF421 family)</fullName>
    </submittedName>
</protein>
<organism evidence="9 10">
    <name type="scientific">Natranaerovirga hydrolytica</name>
    <dbReference type="NCBI Taxonomy" id="680378"/>
    <lineage>
        <taxon>Bacteria</taxon>
        <taxon>Bacillati</taxon>
        <taxon>Bacillota</taxon>
        <taxon>Clostridia</taxon>
        <taxon>Lachnospirales</taxon>
        <taxon>Natranaerovirgaceae</taxon>
        <taxon>Natranaerovirga</taxon>
    </lineage>
</organism>
<dbReference type="InterPro" id="IPR007353">
    <property type="entry name" value="DUF421"/>
</dbReference>
<evidence type="ECO:0000256" key="1">
    <source>
        <dbReference type="ARBA" id="ARBA00004651"/>
    </source>
</evidence>
<accession>A0A4R1MZ52</accession>
<dbReference type="AlphaFoldDB" id="A0A4R1MZ52"/>
<dbReference type="RefSeq" id="WP_132281303.1">
    <property type="nucleotide sequence ID" value="NZ_SMGQ01000011.1"/>
</dbReference>
<evidence type="ECO:0000313" key="9">
    <source>
        <dbReference type="EMBL" id="TCK98536.1"/>
    </source>
</evidence>
<dbReference type="InterPro" id="IPR023090">
    <property type="entry name" value="UPF0702_alpha/beta_dom_sf"/>
</dbReference>
<comment type="caution">
    <text evidence="9">The sequence shown here is derived from an EMBL/GenBank/DDBJ whole genome shotgun (WGS) entry which is preliminary data.</text>
</comment>
<keyword evidence="4 7" id="KW-0812">Transmembrane</keyword>
<evidence type="ECO:0000256" key="2">
    <source>
        <dbReference type="ARBA" id="ARBA00006448"/>
    </source>
</evidence>
<evidence type="ECO:0000256" key="6">
    <source>
        <dbReference type="ARBA" id="ARBA00023136"/>
    </source>
</evidence>
<keyword evidence="5 7" id="KW-1133">Transmembrane helix</keyword>
<evidence type="ECO:0000256" key="7">
    <source>
        <dbReference type="SAM" id="Phobius"/>
    </source>
</evidence>
<evidence type="ECO:0000256" key="4">
    <source>
        <dbReference type="ARBA" id="ARBA00022692"/>
    </source>
</evidence>
<dbReference type="OrthoDB" id="1796697at2"/>
<gene>
    <name evidence="9" type="ORF">EDC19_0966</name>
</gene>
<dbReference type="Proteomes" id="UP000294545">
    <property type="component" value="Unassembled WGS sequence"/>
</dbReference>
<comment type="subcellular location">
    <subcellularLocation>
        <location evidence="1">Cell membrane</location>
        <topology evidence="1">Multi-pass membrane protein</topology>
    </subcellularLocation>
</comment>
<evidence type="ECO:0000313" key="10">
    <source>
        <dbReference type="Proteomes" id="UP000294545"/>
    </source>
</evidence>
<dbReference type="PANTHER" id="PTHR34582:SF2">
    <property type="entry name" value="UPF0702 TRANSMEMBRANE PROTEIN YDFR"/>
    <property type="match status" value="1"/>
</dbReference>
<name>A0A4R1MZ52_9FIRM</name>
<keyword evidence="6 7" id="KW-0472">Membrane</keyword>
<feature type="transmembrane region" description="Helical" evidence="7">
    <location>
        <begin position="30"/>
        <end position="50"/>
    </location>
</feature>
<keyword evidence="3" id="KW-1003">Cell membrane</keyword>
<reference evidence="9 10" key="1">
    <citation type="submission" date="2019-03" db="EMBL/GenBank/DDBJ databases">
        <title>Genomic Encyclopedia of Type Strains, Phase IV (KMG-IV): sequencing the most valuable type-strain genomes for metagenomic binning, comparative biology and taxonomic classification.</title>
        <authorList>
            <person name="Goeker M."/>
        </authorList>
    </citation>
    <scope>NUCLEOTIDE SEQUENCE [LARGE SCALE GENOMIC DNA]</scope>
    <source>
        <strain evidence="9 10">DSM 24176</strain>
    </source>
</reference>
<sequence>MGEIIKESIILLLSGVVLLRLAGRKSISQLTIAQTVIMISIGSLIIQPIIDTNLYKTLVAAVTFIAFLIVMEHLQMKCNLIERLLKGHAVVVIQDGQLDEKNLRRLRLTVDQLEVRLREQGVKNIKDVKTVTCEANGQIGVELKREAQPLTIGEFEKLMADYIKVRNDSESEKAELFEEVIHHRKHYPKHLE</sequence>
<evidence type="ECO:0000256" key="3">
    <source>
        <dbReference type="ARBA" id="ARBA00022475"/>
    </source>
</evidence>
<evidence type="ECO:0000256" key="5">
    <source>
        <dbReference type="ARBA" id="ARBA00022989"/>
    </source>
</evidence>
<dbReference type="GO" id="GO:0005886">
    <property type="term" value="C:plasma membrane"/>
    <property type="evidence" value="ECO:0007669"/>
    <property type="project" value="UniProtKB-SubCell"/>
</dbReference>
<dbReference type="EMBL" id="SMGQ01000011">
    <property type="protein sequence ID" value="TCK98536.1"/>
    <property type="molecule type" value="Genomic_DNA"/>
</dbReference>
<keyword evidence="10" id="KW-1185">Reference proteome</keyword>
<feature type="transmembrane region" description="Helical" evidence="7">
    <location>
        <begin position="6"/>
        <end position="23"/>
    </location>
</feature>
<dbReference type="Pfam" id="PF04239">
    <property type="entry name" value="DUF421"/>
    <property type="match status" value="1"/>
</dbReference>
<feature type="domain" description="YetF C-terminal" evidence="8">
    <location>
        <begin position="77"/>
        <end position="146"/>
    </location>
</feature>
<dbReference type="PANTHER" id="PTHR34582">
    <property type="entry name" value="UPF0702 TRANSMEMBRANE PROTEIN YCAP"/>
    <property type="match status" value="1"/>
</dbReference>